<dbReference type="GO" id="GO:0030420">
    <property type="term" value="P:establishment of competence for transformation"/>
    <property type="evidence" value="ECO:0007669"/>
    <property type="project" value="UniProtKB-KW"/>
</dbReference>
<protein>
    <recommendedName>
        <fullName evidence="6">Prepilin-type cleavage/methylation domain-containing protein</fullName>
    </recommendedName>
</protein>
<reference evidence="4 5" key="1">
    <citation type="submission" date="2017-08" db="EMBL/GenBank/DDBJ databases">
        <title>Virgibacillus indicus sp. nov. and Virgibacillus profoundi sp. nov, two moderately halophilic bacteria isolated from marine sediment by using the Microfluidic Streak Plate.</title>
        <authorList>
            <person name="Xu B."/>
            <person name="Hu B."/>
            <person name="Wang J."/>
            <person name="Zhu Y."/>
            <person name="Huang L."/>
            <person name="Du W."/>
            <person name="Huang Y."/>
        </authorList>
    </citation>
    <scope>NUCLEOTIDE SEQUENCE [LARGE SCALE GENOMIC DNA]</scope>
    <source>
        <strain evidence="4 5">IO3-P2-C2</strain>
    </source>
</reference>
<evidence type="ECO:0000256" key="1">
    <source>
        <dbReference type="ARBA" id="ARBA00004241"/>
    </source>
</evidence>
<evidence type="ECO:0008006" key="6">
    <source>
        <dbReference type="Google" id="ProtNLM"/>
    </source>
</evidence>
<comment type="caution">
    <text evidence="4">The sequence shown here is derived from an EMBL/GenBank/DDBJ whole genome shotgun (WGS) entry which is preliminary data.</text>
</comment>
<keyword evidence="2" id="KW-0178">Competence</keyword>
<comment type="subcellular location">
    <subcellularLocation>
        <location evidence="1">Cell surface</location>
    </subcellularLocation>
</comment>
<dbReference type="OrthoDB" id="2968414at2"/>
<dbReference type="AlphaFoldDB" id="A0A265NE48"/>
<keyword evidence="3" id="KW-0472">Membrane</keyword>
<gene>
    <name evidence="4" type="ORF">CIL03_00840</name>
</gene>
<keyword evidence="5" id="KW-1185">Reference proteome</keyword>
<keyword evidence="3" id="KW-1133">Transmembrane helix</keyword>
<proteinExistence type="predicted"/>
<dbReference type="PROSITE" id="PS00409">
    <property type="entry name" value="PROKAR_NTER_METHYL"/>
    <property type="match status" value="1"/>
</dbReference>
<dbReference type="EMBL" id="NPMS01000001">
    <property type="protein sequence ID" value="OZU89719.1"/>
    <property type="molecule type" value="Genomic_DNA"/>
</dbReference>
<dbReference type="GO" id="GO:0009986">
    <property type="term" value="C:cell surface"/>
    <property type="evidence" value="ECO:0007669"/>
    <property type="project" value="UniProtKB-SubCell"/>
</dbReference>
<name>A0A265NE48_9BACI</name>
<feature type="transmembrane region" description="Helical" evidence="3">
    <location>
        <begin position="12"/>
        <end position="38"/>
    </location>
</feature>
<evidence type="ECO:0000256" key="2">
    <source>
        <dbReference type="ARBA" id="ARBA00023287"/>
    </source>
</evidence>
<evidence type="ECO:0000313" key="5">
    <source>
        <dbReference type="Proteomes" id="UP000216498"/>
    </source>
</evidence>
<keyword evidence="3" id="KW-0812">Transmembrane</keyword>
<dbReference type="InterPro" id="IPR012902">
    <property type="entry name" value="N_methyl_site"/>
</dbReference>
<accession>A0A265NE48</accession>
<dbReference type="NCBIfam" id="TIGR02532">
    <property type="entry name" value="IV_pilin_GFxxxE"/>
    <property type="match status" value="1"/>
</dbReference>
<dbReference type="Pfam" id="PF07963">
    <property type="entry name" value="N_methyl"/>
    <property type="match status" value="1"/>
</dbReference>
<evidence type="ECO:0000313" key="4">
    <source>
        <dbReference type="EMBL" id="OZU89719.1"/>
    </source>
</evidence>
<dbReference type="Proteomes" id="UP000216498">
    <property type="component" value="Unassembled WGS sequence"/>
</dbReference>
<sequence length="286" mass="32155">MNRLLKNERGLTLVELLAALSLFAVVIALSSTVIIQLVNSEEKTSENITMKQDVNVLINELRTNYSNGENKLCVTEGQYQFYFSEVSNGDINEAGCIDNINLEETLSFKLTAANNSGENFTVQTAWSNKEKYELTVKAKKANEKEDFTERENLKRSNCVYKDNIEFIKHITTPNGNGQCQHIFEKSAKFPHGLTMGTHADIEIKEHLTLNGLVIGNKASLVIRGNLIINETLKPVNPFKTICVYGDIITEGNSENYSIKEVNSCKEDIHKKEGYIIQKVILDKSEL</sequence>
<organism evidence="4 5">
    <name type="scientific">Virgibacillus indicus</name>
    <dbReference type="NCBI Taxonomy" id="2024554"/>
    <lineage>
        <taxon>Bacteria</taxon>
        <taxon>Bacillati</taxon>
        <taxon>Bacillota</taxon>
        <taxon>Bacilli</taxon>
        <taxon>Bacillales</taxon>
        <taxon>Bacillaceae</taxon>
        <taxon>Virgibacillus</taxon>
    </lineage>
</organism>
<evidence type="ECO:0000256" key="3">
    <source>
        <dbReference type="SAM" id="Phobius"/>
    </source>
</evidence>
<dbReference type="RefSeq" id="WP_094883320.1">
    <property type="nucleotide sequence ID" value="NZ_NPMS01000001.1"/>
</dbReference>